<evidence type="ECO:0000313" key="3">
    <source>
        <dbReference type="Proteomes" id="UP000541444"/>
    </source>
</evidence>
<proteinExistence type="predicted"/>
<dbReference type="PROSITE" id="PS51806">
    <property type="entry name" value="DOG1"/>
    <property type="match status" value="1"/>
</dbReference>
<protein>
    <recommendedName>
        <fullName evidence="1">DOG1 domain-containing protein</fullName>
    </recommendedName>
</protein>
<reference evidence="2 3" key="1">
    <citation type="journal article" date="2020" name="IScience">
        <title>Genome Sequencing of the Endangered Kingdonia uniflora (Circaeasteraceae, Ranunculales) Reveals Potential Mechanisms of Evolutionary Specialization.</title>
        <authorList>
            <person name="Sun Y."/>
            <person name="Deng T."/>
            <person name="Zhang A."/>
            <person name="Moore M.J."/>
            <person name="Landis J.B."/>
            <person name="Lin N."/>
            <person name="Zhang H."/>
            <person name="Zhang X."/>
            <person name="Huang J."/>
            <person name="Zhang X."/>
            <person name="Sun H."/>
            <person name="Wang H."/>
        </authorList>
    </citation>
    <scope>NUCLEOTIDE SEQUENCE [LARGE SCALE GENOMIC DNA]</scope>
    <source>
        <strain evidence="2">TB1705</strain>
        <tissue evidence="2">Leaf</tissue>
    </source>
</reference>
<name>A0A7J7N477_9MAGN</name>
<accession>A0A7J7N477</accession>
<sequence>MTHYEDYSRVKSHAAKSDIFAMFNASWATSLERSLHWIAGSRPTTIFHLVYSESSHMFEARLMDLLHGRKTGDLGDLSPSQLGRVSELQCMTVKEENEITDELGAWQESAWDLVTVSADNEGNIERLRFLLERADDLRLRTMQKVMEVLSTKQGVEFLIATAELQFGVRGWGLDKDQSRLDGRD</sequence>
<dbReference type="GO" id="GO:0006351">
    <property type="term" value="P:DNA-templated transcription"/>
    <property type="evidence" value="ECO:0007669"/>
    <property type="project" value="InterPro"/>
</dbReference>
<dbReference type="InterPro" id="IPR051886">
    <property type="entry name" value="Seed_Dev/Stress_Resp_Reg"/>
</dbReference>
<dbReference type="GO" id="GO:0043565">
    <property type="term" value="F:sequence-specific DNA binding"/>
    <property type="evidence" value="ECO:0007669"/>
    <property type="project" value="InterPro"/>
</dbReference>
<feature type="domain" description="DOG1" evidence="1">
    <location>
        <begin position="1"/>
        <end position="178"/>
    </location>
</feature>
<dbReference type="EMBL" id="JACGCM010001077">
    <property type="protein sequence ID" value="KAF6161874.1"/>
    <property type="molecule type" value="Genomic_DNA"/>
</dbReference>
<comment type="caution">
    <text evidence="2">The sequence shown here is derived from an EMBL/GenBank/DDBJ whole genome shotgun (WGS) entry which is preliminary data.</text>
</comment>
<dbReference type="InterPro" id="IPR025422">
    <property type="entry name" value="TGA_domain"/>
</dbReference>
<evidence type="ECO:0000259" key="1">
    <source>
        <dbReference type="PROSITE" id="PS51806"/>
    </source>
</evidence>
<dbReference type="PANTHER" id="PTHR46354">
    <property type="entry name" value="DOG1 DOMAIN-CONTAINING PROTEIN"/>
    <property type="match status" value="1"/>
</dbReference>
<organism evidence="2 3">
    <name type="scientific">Kingdonia uniflora</name>
    <dbReference type="NCBI Taxonomy" id="39325"/>
    <lineage>
        <taxon>Eukaryota</taxon>
        <taxon>Viridiplantae</taxon>
        <taxon>Streptophyta</taxon>
        <taxon>Embryophyta</taxon>
        <taxon>Tracheophyta</taxon>
        <taxon>Spermatophyta</taxon>
        <taxon>Magnoliopsida</taxon>
        <taxon>Ranunculales</taxon>
        <taxon>Circaeasteraceae</taxon>
        <taxon>Kingdonia</taxon>
    </lineage>
</organism>
<dbReference type="Pfam" id="PF14144">
    <property type="entry name" value="DOG1"/>
    <property type="match status" value="1"/>
</dbReference>
<evidence type="ECO:0000313" key="2">
    <source>
        <dbReference type="EMBL" id="KAF6161874.1"/>
    </source>
</evidence>
<keyword evidence="3" id="KW-1185">Reference proteome</keyword>
<dbReference type="PANTHER" id="PTHR46354:SF12">
    <property type="entry name" value="DNA-BINDING PROTEIN-LIKE PROTEIN"/>
    <property type="match status" value="1"/>
</dbReference>
<dbReference type="AlphaFoldDB" id="A0A7J7N477"/>
<dbReference type="Proteomes" id="UP000541444">
    <property type="component" value="Unassembled WGS sequence"/>
</dbReference>
<dbReference type="OrthoDB" id="542841at2759"/>
<gene>
    <name evidence="2" type="ORF">GIB67_002584</name>
</gene>